<dbReference type="SFLD" id="SFLDS00005">
    <property type="entry name" value="Isoprenoid_Synthase_Type_I"/>
    <property type="match status" value="1"/>
</dbReference>
<dbReference type="Pfam" id="PF00348">
    <property type="entry name" value="polyprenyl_synt"/>
    <property type="match status" value="1"/>
</dbReference>
<dbReference type="SUPFAM" id="SSF48576">
    <property type="entry name" value="Terpenoid synthases"/>
    <property type="match status" value="1"/>
</dbReference>
<dbReference type="GO" id="GO:0008299">
    <property type="term" value="P:isoprenoid biosynthetic process"/>
    <property type="evidence" value="ECO:0007669"/>
    <property type="project" value="InterPro"/>
</dbReference>
<evidence type="ECO:0000256" key="1">
    <source>
        <dbReference type="ARBA" id="ARBA00001946"/>
    </source>
</evidence>
<evidence type="ECO:0000256" key="3">
    <source>
        <dbReference type="ARBA" id="ARBA00022679"/>
    </source>
</evidence>
<protein>
    <submittedName>
        <fullName evidence="7">Heptaprenyl diphosphate synthase</fullName>
    </submittedName>
</protein>
<evidence type="ECO:0000256" key="4">
    <source>
        <dbReference type="ARBA" id="ARBA00022723"/>
    </source>
</evidence>
<evidence type="ECO:0000256" key="2">
    <source>
        <dbReference type="ARBA" id="ARBA00006706"/>
    </source>
</evidence>
<dbReference type="RefSeq" id="WP_092333416.1">
    <property type="nucleotide sequence ID" value="NZ_FNCP01000012.1"/>
</dbReference>
<gene>
    <name evidence="7" type="ORF">SAMN05443529_11261</name>
</gene>
<dbReference type="PANTHER" id="PTHR12001">
    <property type="entry name" value="GERANYLGERANYL PYROPHOSPHATE SYNTHASE"/>
    <property type="match status" value="1"/>
</dbReference>
<keyword evidence="4" id="KW-0479">Metal-binding</keyword>
<dbReference type="PROSITE" id="PS00723">
    <property type="entry name" value="POLYPRENYL_SYNTHASE_1"/>
    <property type="match status" value="1"/>
</dbReference>
<dbReference type="PANTHER" id="PTHR12001:SF69">
    <property type="entry name" value="ALL TRANS-POLYPRENYL-DIPHOSPHATE SYNTHASE PDSS1"/>
    <property type="match status" value="1"/>
</dbReference>
<sequence>MSIQQSYVNTETSFPKLQFTELLFVEDQLQTVLQQADGLIRQTCISLLESGGKRIRPLLTLYSGMCFAPLNPLMIDAAVASELIHMASLIHDDVIDESETRRGKPTIVSEYGNHAAILTGDYLFAEAFNILSRSELLTSMNFLVKAIQAMCHGEVHQADEQFSSQVSFEEYYKRIANKTGILLAASCQSGAVLAGASAAELSLMREYGMNLGYAYQITDDILDIEGDADSLGKPIGADLVNGNITLPMLYLLDKPIYGNWLREIINVRSITPQGALSIREALLNTGCIEEAYQTATHCINKAKACLDNIPASTYKTTLLDLANTILHRKA</sequence>
<reference evidence="8" key="1">
    <citation type="submission" date="2016-10" db="EMBL/GenBank/DDBJ databases">
        <authorList>
            <person name="Varghese N."/>
            <person name="Submissions S."/>
        </authorList>
    </citation>
    <scope>NUCLEOTIDE SEQUENCE [LARGE SCALE GENOMIC DNA]</scope>
    <source>
        <strain evidence="8">DSM 8344</strain>
    </source>
</reference>
<keyword evidence="3 6" id="KW-0808">Transferase</keyword>
<evidence type="ECO:0000256" key="5">
    <source>
        <dbReference type="ARBA" id="ARBA00022842"/>
    </source>
</evidence>
<evidence type="ECO:0000313" key="7">
    <source>
        <dbReference type="EMBL" id="SDH33790.1"/>
    </source>
</evidence>
<dbReference type="AlphaFoldDB" id="A0A1G8BMH2"/>
<organism evidence="7 8">
    <name type="scientific">Desulfosporosinus hippei DSM 8344</name>
    <dbReference type="NCBI Taxonomy" id="1121419"/>
    <lineage>
        <taxon>Bacteria</taxon>
        <taxon>Bacillati</taxon>
        <taxon>Bacillota</taxon>
        <taxon>Clostridia</taxon>
        <taxon>Eubacteriales</taxon>
        <taxon>Desulfitobacteriaceae</taxon>
        <taxon>Desulfosporosinus</taxon>
    </lineage>
</organism>
<comment type="similarity">
    <text evidence="2 6">Belongs to the FPP/GGPP synthase family.</text>
</comment>
<dbReference type="InterPro" id="IPR033749">
    <property type="entry name" value="Polyprenyl_synt_CS"/>
</dbReference>
<dbReference type="Gene3D" id="1.10.600.10">
    <property type="entry name" value="Farnesyl Diphosphate Synthase"/>
    <property type="match status" value="1"/>
</dbReference>
<keyword evidence="5" id="KW-0460">Magnesium</keyword>
<dbReference type="STRING" id="1121419.SAMN05443529_11261"/>
<evidence type="ECO:0000256" key="6">
    <source>
        <dbReference type="RuleBase" id="RU004466"/>
    </source>
</evidence>
<dbReference type="GO" id="GO:0046872">
    <property type="term" value="F:metal ion binding"/>
    <property type="evidence" value="ECO:0007669"/>
    <property type="project" value="UniProtKB-KW"/>
</dbReference>
<dbReference type="Proteomes" id="UP000198656">
    <property type="component" value="Unassembled WGS sequence"/>
</dbReference>
<dbReference type="InterPro" id="IPR000092">
    <property type="entry name" value="Polyprenyl_synt"/>
</dbReference>
<dbReference type="InterPro" id="IPR008949">
    <property type="entry name" value="Isoprenoid_synthase_dom_sf"/>
</dbReference>
<dbReference type="EMBL" id="FNCP01000012">
    <property type="protein sequence ID" value="SDH33790.1"/>
    <property type="molecule type" value="Genomic_DNA"/>
</dbReference>
<dbReference type="CDD" id="cd00685">
    <property type="entry name" value="Trans_IPPS_HT"/>
    <property type="match status" value="1"/>
</dbReference>
<dbReference type="GO" id="GO:0004659">
    <property type="term" value="F:prenyltransferase activity"/>
    <property type="evidence" value="ECO:0007669"/>
    <property type="project" value="InterPro"/>
</dbReference>
<comment type="cofactor">
    <cofactor evidence="1">
        <name>Mg(2+)</name>
        <dbReference type="ChEBI" id="CHEBI:18420"/>
    </cofactor>
</comment>
<accession>A0A1G8BMH2</accession>
<proteinExistence type="inferred from homology"/>
<dbReference type="PROSITE" id="PS00444">
    <property type="entry name" value="POLYPRENYL_SYNTHASE_2"/>
    <property type="match status" value="1"/>
</dbReference>
<name>A0A1G8BMH2_9FIRM</name>
<keyword evidence="8" id="KW-1185">Reference proteome</keyword>
<evidence type="ECO:0000313" key="8">
    <source>
        <dbReference type="Proteomes" id="UP000198656"/>
    </source>
</evidence>
<dbReference type="OrthoDB" id="9805316at2"/>